<reference evidence="2" key="1">
    <citation type="journal article" date="2015" name="Nature">
        <title>Complex archaea that bridge the gap between prokaryotes and eukaryotes.</title>
        <authorList>
            <person name="Spang A."/>
            <person name="Saw J.H."/>
            <person name="Jorgensen S.L."/>
            <person name="Zaremba-Niedzwiedzka K."/>
            <person name="Martijn J."/>
            <person name="Lind A.E."/>
            <person name="van Eijk R."/>
            <person name="Schleper C."/>
            <person name="Guy L."/>
            <person name="Ettema T.J."/>
        </authorList>
    </citation>
    <scope>NUCLEOTIDE SEQUENCE</scope>
</reference>
<organism evidence="2">
    <name type="scientific">marine sediment metagenome</name>
    <dbReference type="NCBI Taxonomy" id="412755"/>
    <lineage>
        <taxon>unclassified sequences</taxon>
        <taxon>metagenomes</taxon>
        <taxon>ecological metagenomes</taxon>
    </lineage>
</organism>
<evidence type="ECO:0000259" key="1">
    <source>
        <dbReference type="Pfam" id="PF12760"/>
    </source>
</evidence>
<dbReference type="AlphaFoldDB" id="A0A0F9QDP4"/>
<dbReference type="InterPro" id="IPR024442">
    <property type="entry name" value="Transposase_Zn_ribbon"/>
</dbReference>
<name>A0A0F9QDP4_9ZZZZ</name>
<dbReference type="Pfam" id="PF12760">
    <property type="entry name" value="Zn_ribbon_IS1595"/>
    <property type="match status" value="1"/>
</dbReference>
<dbReference type="EMBL" id="LAZR01005044">
    <property type="protein sequence ID" value="KKN03343.1"/>
    <property type="molecule type" value="Genomic_DNA"/>
</dbReference>
<accession>A0A0F9QDP4</accession>
<proteinExistence type="predicted"/>
<comment type="caution">
    <text evidence="2">The sequence shown here is derived from an EMBL/GenBank/DDBJ whole genome shotgun (WGS) entry which is preliminary data.</text>
</comment>
<sequence length="145" mass="16820">MTLIEEIQNYLINLDLIKIAKLSEDESREIIEDIRWPNGIVCSKCGSAGGAWKLESKPGTKYKNRIRPGVYRCGFCRKNFTVTIGTLFEDTHIPMNKWLIAIYMMNISKRGIPAQQLRHMLDITYKSAHYMIHRIQKSTKTIKTE</sequence>
<gene>
    <name evidence="2" type="ORF">LCGC14_1108640</name>
</gene>
<evidence type="ECO:0000313" key="2">
    <source>
        <dbReference type="EMBL" id="KKN03343.1"/>
    </source>
</evidence>
<feature type="domain" description="Transposase zinc-ribbon" evidence="1">
    <location>
        <begin position="22"/>
        <end position="78"/>
    </location>
</feature>
<protein>
    <recommendedName>
        <fullName evidence="1">Transposase zinc-ribbon domain-containing protein</fullName>
    </recommendedName>
</protein>